<dbReference type="RefSeq" id="WP_103685807.1">
    <property type="nucleotide sequence ID" value="NZ_PQGG01000040.1"/>
</dbReference>
<evidence type="ECO:0000313" key="4">
    <source>
        <dbReference type="Proteomes" id="UP000237222"/>
    </source>
</evidence>
<gene>
    <name evidence="3" type="ORF">C0068_17730</name>
</gene>
<feature type="signal peptide" evidence="2">
    <location>
        <begin position="1"/>
        <end position="19"/>
    </location>
</feature>
<keyword evidence="2" id="KW-0732">Signal</keyword>
<dbReference type="AlphaFoldDB" id="A0A2S4HBU4"/>
<protein>
    <submittedName>
        <fullName evidence="3">Uncharacterized protein</fullName>
    </submittedName>
</protein>
<sequence length="924" mass="95508">MKTNTLALSLTLAASLLVACGGGGDARSPDRPSPGLDPSSLRIDFPNGSQLAGTGTNSIQARMLALQTDGVENNLGPELNVTAGTQWTLGGSIGSPAIAKLADAVRDAGQLRDVLDIISTVRLASTDTLKNLTITGKYPLKGTTYTITEPFTIVPPLVSGNKYISGQTVIAFNPSNPQAKANANYQLLQNLQGLPGVTENSTANATFCSSNSKFAFGPTVVPANGAAFAPATISNPFTDSNQSQVSVTITAVSNAQGAPVPCGSEGAIEIASLVVNLIPATVSKVAVCAVANPAADACNGVSSNQNFFKTQYLSSCKGLDNSTVKVPAAQRLQLVAELTYTNPQNPNQQPVVEYQCKGPDVLAWSATPTTIFSEGPDAVDGDASLVSQSAYAALPVSDRTSVAKGTYTNDLGTAQQTVISDTLNLQLVDAEVTAIKIVRADGEMPANDTDTIFLNVFNDGIDYIAMCTFKDFDSTDTIACPASFVSWELNNTDRLSVSPKQNSNTTTVNPKDDAVAGDGTATLRARYTDGISDVQATRTINAVDDEVVELHLYQASNANSPDDVSIDEFSCVGRTDLVGTVADGENYLRGNQRFYAFALFESGADDMSAAFLANPKADGSPLVDVTNRERLIFSALSGYWSGNSSASPSCVSSAAPSLPGADGIPGLDQLPGFDQVPGLDQIPGLPETSSTPAASFSGQTKGSLESRGLLRLSTVCVQAFIDSDNDGFTEGDIVTQEGSTVLVLPAADDDLLVFSNELCETLEPVLTLGGNFPGLEGPGIVLPLVYTISTIADPILTALATNDDGGAIPGEEIVNALITGNFSTINENFPDSPIGGLGQVTNALLGDGSPLSPVITGLDACVVDPLTTVVGTLLDALLGLNPGAFSELTGISFDDCQDVFGNFAIPTLPGGTPDLPSIPGLPTP</sequence>
<evidence type="ECO:0000256" key="2">
    <source>
        <dbReference type="SAM" id="SignalP"/>
    </source>
</evidence>
<evidence type="ECO:0000313" key="3">
    <source>
        <dbReference type="EMBL" id="POP51472.1"/>
    </source>
</evidence>
<dbReference type="OrthoDB" id="5715313at2"/>
<reference evidence="3" key="1">
    <citation type="submission" date="2018-01" db="EMBL/GenBank/DDBJ databases">
        <authorList>
            <person name="Yu X.-D."/>
        </authorList>
    </citation>
    <scope>NUCLEOTIDE SEQUENCE</scope>
    <source>
        <strain evidence="3">ZX-21</strain>
    </source>
</reference>
<feature type="chain" id="PRO_5015702178" evidence="2">
    <location>
        <begin position="20"/>
        <end position="924"/>
    </location>
</feature>
<dbReference type="Proteomes" id="UP000237222">
    <property type="component" value="Unassembled WGS sequence"/>
</dbReference>
<feature type="compositionally biased region" description="Polar residues" evidence="1">
    <location>
        <begin position="496"/>
        <end position="509"/>
    </location>
</feature>
<feature type="region of interest" description="Disordered" evidence="1">
    <location>
        <begin position="496"/>
        <end position="517"/>
    </location>
</feature>
<dbReference type="EMBL" id="PQGG01000040">
    <property type="protein sequence ID" value="POP51472.1"/>
    <property type="molecule type" value="Genomic_DNA"/>
</dbReference>
<proteinExistence type="predicted"/>
<dbReference type="PROSITE" id="PS51257">
    <property type="entry name" value="PROKAR_LIPOPROTEIN"/>
    <property type="match status" value="1"/>
</dbReference>
<evidence type="ECO:0000256" key="1">
    <source>
        <dbReference type="SAM" id="MobiDB-lite"/>
    </source>
</evidence>
<accession>A0A2S4HBU4</accession>
<name>A0A2S4HBU4_9GAMM</name>
<organism evidence="3 4">
    <name type="scientific">Zhongshania marina</name>
    <dbReference type="NCBI Taxonomy" id="2304603"/>
    <lineage>
        <taxon>Bacteria</taxon>
        <taxon>Pseudomonadati</taxon>
        <taxon>Pseudomonadota</taxon>
        <taxon>Gammaproteobacteria</taxon>
        <taxon>Cellvibrionales</taxon>
        <taxon>Spongiibacteraceae</taxon>
        <taxon>Zhongshania</taxon>
    </lineage>
</organism>
<comment type="caution">
    <text evidence="3">The sequence shown here is derived from an EMBL/GenBank/DDBJ whole genome shotgun (WGS) entry which is preliminary data.</text>
</comment>